<dbReference type="InterPro" id="IPR016035">
    <property type="entry name" value="Acyl_Trfase/lysoPLipase"/>
</dbReference>
<gene>
    <name evidence="1" type="ORF">B2A_10238</name>
</gene>
<sequence length="240" mass="25887">ECGGIRRSIARGHLRACALCATSYANGQSVAFFDGVPELSEWTRAQHVGRRSELSQETIRASIAIPLLFTPVKLGAEYFGDGSMRQLNPLSPAVHLGADRLLILGVRSPHGSGVDGARPAAMPSPGEVLGFMLDTLFTDQIYGDLEHIDRMNQLVRAAPQARGLRAIETLMIAPSVDPSEIAARHAADLPSGLRALLRVLGGRPEVPGHQLTSYLAFEAPYTRALIELGYQDAIRSRTIL</sequence>
<name>T1APP5_9ZZZZ</name>
<comment type="caution">
    <text evidence="1">The sequence shown here is derived from an EMBL/GenBank/DDBJ whole genome shotgun (WGS) entry which is preliminary data.</text>
</comment>
<proteinExistence type="predicted"/>
<dbReference type="EMBL" id="AUZZ01007388">
    <property type="protein sequence ID" value="EQD42684.1"/>
    <property type="molecule type" value="Genomic_DNA"/>
</dbReference>
<organism evidence="1">
    <name type="scientific">mine drainage metagenome</name>
    <dbReference type="NCBI Taxonomy" id="410659"/>
    <lineage>
        <taxon>unclassified sequences</taxon>
        <taxon>metagenomes</taxon>
        <taxon>ecological metagenomes</taxon>
    </lineage>
</organism>
<feature type="non-terminal residue" evidence="1">
    <location>
        <position position="1"/>
    </location>
</feature>
<dbReference type="AlphaFoldDB" id="T1APP5"/>
<protein>
    <submittedName>
        <fullName evidence="1">Phospholipase, patatin family</fullName>
    </submittedName>
</protein>
<reference evidence="1" key="1">
    <citation type="submission" date="2013-08" db="EMBL/GenBank/DDBJ databases">
        <authorList>
            <person name="Mendez C."/>
            <person name="Richter M."/>
            <person name="Ferrer M."/>
            <person name="Sanchez J."/>
        </authorList>
    </citation>
    <scope>NUCLEOTIDE SEQUENCE</scope>
</reference>
<dbReference type="SUPFAM" id="SSF52151">
    <property type="entry name" value="FabD/lysophospholipase-like"/>
    <property type="match status" value="1"/>
</dbReference>
<evidence type="ECO:0000313" key="1">
    <source>
        <dbReference type="EMBL" id="EQD42684.1"/>
    </source>
</evidence>
<dbReference type="Gene3D" id="3.40.1090.10">
    <property type="entry name" value="Cytosolic phospholipase A2 catalytic domain"/>
    <property type="match status" value="1"/>
</dbReference>
<accession>T1APP5</accession>
<reference evidence="1" key="2">
    <citation type="journal article" date="2014" name="ISME J.">
        <title>Microbial stratification in low pH oxic and suboxic macroscopic growths along an acid mine drainage.</title>
        <authorList>
            <person name="Mendez-Garcia C."/>
            <person name="Mesa V."/>
            <person name="Sprenger R.R."/>
            <person name="Richter M."/>
            <person name="Diez M.S."/>
            <person name="Solano J."/>
            <person name="Bargiela R."/>
            <person name="Golyshina O.V."/>
            <person name="Manteca A."/>
            <person name="Ramos J.L."/>
            <person name="Gallego J.R."/>
            <person name="Llorente I."/>
            <person name="Martins Dos Santos V.A."/>
            <person name="Jensen O.N."/>
            <person name="Pelaez A.I."/>
            <person name="Sanchez J."/>
            <person name="Ferrer M."/>
        </authorList>
    </citation>
    <scope>NUCLEOTIDE SEQUENCE</scope>
</reference>
<feature type="non-terminal residue" evidence="1">
    <location>
        <position position="240"/>
    </location>
</feature>